<keyword evidence="2" id="KW-1185">Reference proteome</keyword>
<accession>A0ABV8V3Q6</accession>
<gene>
    <name evidence="1" type="ORF">ACFOX3_08615</name>
</gene>
<sequence length="179" mass="19842">MTEEATQQPQAASGEKPNITLNIPEVVNLACNVLHGGFIAKGDEHGKKLFKQLKEQDSMPAGTMTVAEKLSIQLSVALDRKEFRGQFGFPVFKATLQAMLQNIGKTINARQDLNFLTSETGNILIHKPGVIEKDGEFNVLVLVLMPKPKNEMQLCLTYLDPDQYETLRNAKESKDPSSK</sequence>
<evidence type="ECO:0000313" key="2">
    <source>
        <dbReference type="Proteomes" id="UP001595840"/>
    </source>
</evidence>
<dbReference type="EMBL" id="JBHSCX010000006">
    <property type="protein sequence ID" value="MFC4362363.1"/>
    <property type="molecule type" value="Genomic_DNA"/>
</dbReference>
<dbReference type="Proteomes" id="UP001595840">
    <property type="component" value="Unassembled WGS sequence"/>
</dbReference>
<name>A0ABV8V3Q6_9GAMM</name>
<evidence type="ECO:0000313" key="1">
    <source>
        <dbReference type="EMBL" id="MFC4362363.1"/>
    </source>
</evidence>
<organism evidence="1 2">
    <name type="scientific">Simiduia curdlanivorans</name>
    <dbReference type="NCBI Taxonomy" id="1492769"/>
    <lineage>
        <taxon>Bacteria</taxon>
        <taxon>Pseudomonadati</taxon>
        <taxon>Pseudomonadota</taxon>
        <taxon>Gammaproteobacteria</taxon>
        <taxon>Cellvibrionales</taxon>
        <taxon>Cellvibrionaceae</taxon>
        <taxon>Simiduia</taxon>
    </lineage>
</organism>
<reference evidence="2" key="1">
    <citation type="journal article" date="2019" name="Int. J. Syst. Evol. Microbiol.">
        <title>The Global Catalogue of Microorganisms (GCM) 10K type strain sequencing project: providing services to taxonomists for standard genome sequencing and annotation.</title>
        <authorList>
            <consortium name="The Broad Institute Genomics Platform"/>
            <consortium name="The Broad Institute Genome Sequencing Center for Infectious Disease"/>
            <person name="Wu L."/>
            <person name="Ma J."/>
        </authorList>
    </citation>
    <scope>NUCLEOTIDE SEQUENCE [LARGE SCALE GENOMIC DNA]</scope>
    <source>
        <strain evidence="2">CECT 8570</strain>
    </source>
</reference>
<comment type="caution">
    <text evidence="1">The sequence shown here is derived from an EMBL/GenBank/DDBJ whole genome shotgun (WGS) entry which is preliminary data.</text>
</comment>
<protein>
    <submittedName>
        <fullName evidence="1">Uncharacterized protein</fullName>
    </submittedName>
</protein>
<dbReference type="RefSeq" id="WP_290260600.1">
    <property type="nucleotide sequence ID" value="NZ_JAUFQG010000004.1"/>
</dbReference>
<proteinExistence type="predicted"/>